<name>A0A1L3MQ71_9BACI</name>
<dbReference type="PROSITE" id="PS51257">
    <property type="entry name" value="PROKAR_LIPOPROTEIN"/>
    <property type="match status" value="1"/>
</dbReference>
<dbReference type="OrthoDB" id="2453194at2"/>
<dbReference type="InterPro" id="IPR020481">
    <property type="entry name" value="Intracell_prot_inh_BsuPI"/>
</dbReference>
<dbReference type="Gene3D" id="2.60.40.2360">
    <property type="entry name" value="Intracellular proteinase inhibitor BsuPI"/>
    <property type="match status" value="1"/>
</dbReference>
<accession>A0A1L3MQ71</accession>
<dbReference type="Proteomes" id="UP000181936">
    <property type="component" value="Chromosome"/>
</dbReference>
<dbReference type="EMBL" id="CP016020">
    <property type="protein sequence ID" value="APH04488.1"/>
    <property type="molecule type" value="Genomic_DNA"/>
</dbReference>
<reference evidence="2 3" key="1">
    <citation type="journal article" date="2016" name="Sci. Rep.">
        <title>Complete genome sequence and transcriptomic analysis of a novel marine strain Bacillus weihaiensis reveals the mechanism of brown algae degradation.</title>
        <authorList>
            <person name="Zhu Y."/>
            <person name="Chen P."/>
            <person name="Bao Y."/>
            <person name="Men Y."/>
            <person name="Zeng Y."/>
            <person name="Yang J."/>
            <person name="Sun J."/>
            <person name="Sun Y."/>
        </authorList>
    </citation>
    <scope>NUCLEOTIDE SEQUENCE [LARGE SCALE GENOMIC DNA]</scope>
    <source>
        <strain evidence="2 3">Alg07</strain>
    </source>
</reference>
<dbReference type="AlphaFoldDB" id="A0A1L3MQ71"/>
<dbReference type="RefSeq" id="WP_072579276.1">
    <property type="nucleotide sequence ID" value="NZ_CP016020.1"/>
</dbReference>
<organism evidence="2 3">
    <name type="scientific">Bacillus weihaiensis</name>
    <dbReference type="NCBI Taxonomy" id="1547283"/>
    <lineage>
        <taxon>Bacteria</taxon>
        <taxon>Bacillati</taxon>
        <taxon>Bacillota</taxon>
        <taxon>Bacilli</taxon>
        <taxon>Bacillales</taxon>
        <taxon>Bacillaceae</taxon>
        <taxon>Bacillus</taxon>
    </lineage>
</organism>
<dbReference type="InterPro" id="IPR038144">
    <property type="entry name" value="IPI"/>
</dbReference>
<evidence type="ECO:0000259" key="1">
    <source>
        <dbReference type="Pfam" id="PF12690"/>
    </source>
</evidence>
<dbReference type="Pfam" id="PF12690">
    <property type="entry name" value="BsuPI"/>
    <property type="match status" value="1"/>
</dbReference>
<feature type="domain" description="Intracellular proteinase inhibitor BsuPI" evidence="1">
    <location>
        <begin position="50"/>
        <end position="139"/>
    </location>
</feature>
<dbReference type="KEGG" id="bwh:A9C19_06850"/>
<evidence type="ECO:0000313" key="3">
    <source>
        <dbReference type="Proteomes" id="UP000181936"/>
    </source>
</evidence>
<sequence>MKKLFILISVTVVILGGCGTTKEDSNTENQHDSNSSQGGIVAGEMKATLVEENPLQFTYSVKNDTEKVVNLEFTSSQRIDYSVSTKAGKEIYLFSSTATFLTALGSEEIKQGESYVHKINLNELSLDSGDYVLSVWMTPKEGEKFKTSIEFEL</sequence>
<evidence type="ECO:0000313" key="2">
    <source>
        <dbReference type="EMBL" id="APH04488.1"/>
    </source>
</evidence>
<protein>
    <recommendedName>
        <fullName evidence="1">Intracellular proteinase inhibitor BsuPI domain-containing protein</fullName>
    </recommendedName>
</protein>
<proteinExistence type="predicted"/>
<gene>
    <name evidence="2" type="ORF">A9C19_06850</name>
</gene>
<keyword evidence="3" id="KW-1185">Reference proteome</keyword>